<accession>A0A1I5XZL1</accession>
<reference evidence="1 2" key="1">
    <citation type="submission" date="2016-10" db="EMBL/GenBank/DDBJ databases">
        <authorList>
            <person name="de Groot N.N."/>
        </authorList>
    </citation>
    <scope>NUCLEOTIDE SEQUENCE [LARGE SCALE GENOMIC DNA]</scope>
    <source>
        <strain evidence="2">E92,LMG 26720,CCM 7988</strain>
    </source>
</reference>
<dbReference type="EMBL" id="FOXH01000016">
    <property type="protein sequence ID" value="SFQ37375.1"/>
    <property type="molecule type" value="Genomic_DNA"/>
</dbReference>
<dbReference type="AlphaFoldDB" id="A0A1I5XZL1"/>
<dbReference type="RefSeq" id="WP_092019195.1">
    <property type="nucleotide sequence ID" value="NZ_FOXH01000016.1"/>
</dbReference>
<dbReference type="STRING" id="1079859.SAMN04515674_11666"/>
<keyword evidence="2" id="KW-1185">Reference proteome</keyword>
<name>A0A1I5XZL1_9BACT</name>
<evidence type="ECO:0000313" key="2">
    <source>
        <dbReference type="Proteomes" id="UP000199306"/>
    </source>
</evidence>
<organism evidence="1 2">
    <name type="scientific">Pseudarcicella hirudinis</name>
    <dbReference type="NCBI Taxonomy" id="1079859"/>
    <lineage>
        <taxon>Bacteria</taxon>
        <taxon>Pseudomonadati</taxon>
        <taxon>Bacteroidota</taxon>
        <taxon>Cytophagia</taxon>
        <taxon>Cytophagales</taxon>
        <taxon>Flectobacillaceae</taxon>
        <taxon>Pseudarcicella</taxon>
    </lineage>
</organism>
<sequence>MQNLFKIKLFTLALALTAVFTLSGFGLVEHSFVLRGNLQNVAKTDSVEVIENKNVFYTKSSLPVEKRDNPDKKDGLKKEKFTTSIVQLLAKTIKIITVKIVSIMTNLILSLIQIFIGNVL</sequence>
<evidence type="ECO:0000313" key="1">
    <source>
        <dbReference type="EMBL" id="SFQ37375.1"/>
    </source>
</evidence>
<protein>
    <submittedName>
        <fullName evidence="1">Uncharacterized protein</fullName>
    </submittedName>
</protein>
<proteinExistence type="predicted"/>
<dbReference type="Proteomes" id="UP000199306">
    <property type="component" value="Unassembled WGS sequence"/>
</dbReference>
<gene>
    <name evidence="1" type="ORF">SAMN04515674_11666</name>
</gene>